<keyword evidence="13" id="KW-0472">Membrane</keyword>
<evidence type="ECO:0000256" key="15">
    <source>
        <dbReference type="SAM" id="Coils"/>
    </source>
</evidence>
<keyword evidence="19" id="KW-1185">Reference proteome</keyword>
<evidence type="ECO:0000259" key="17">
    <source>
        <dbReference type="PROSITE" id="PS50110"/>
    </source>
</evidence>
<evidence type="ECO:0000256" key="13">
    <source>
        <dbReference type="ARBA" id="ARBA00023136"/>
    </source>
</evidence>
<dbReference type="Gene3D" id="1.10.287.130">
    <property type="match status" value="1"/>
</dbReference>
<dbReference type="Pfam" id="PF00072">
    <property type="entry name" value="Response_reg"/>
    <property type="match status" value="1"/>
</dbReference>
<evidence type="ECO:0000256" key="4">
    <source>
        <dbReference type="ARBA" id="ARBA00022475"/>
    </source>
</evidence>
<dbReference type="PANTHER" id="PTHR45339:SF1">
    <property type="entry name" value="HYBRID SIGNAL TRANSDUCTION HISTIDINE KINASE J"/>
    <property type="match status" value="1"/>
</dbReference>
<sequence>MEREEKSNLPSAKSDVDPAILRRAFERERQAKRAAEKIIEEKSTELYYANKELATLNESLEKQVAERTAQLKEALTRAEESAKAKETFLANMSHEIRTPMNSIIGFVNLLLKSSWQEKEMSYLNAIKSSSNNLLVLINDILDLSKISSGNLRLERIEFDLKDLIKETVYNFQERATAKGLALHCQTEPQIANTFLGDPIRIQQILNNIIGNALKFTEKGSISITAKVLVDKKISQTIEFKIADTGIGISAEKIDTIFESFMQEDDSTTRQYGGTGLGLAICKQLIELLKGEIKVQSTKNIGTEFLVSIPLKKTKQMNKKELPPMEGSRNKFKGAAVLVAEDNHFNQLLIENILVDNSFEVDIVENGHLAIEKIKSKDYDIVLMDIQMPVMGGVEATSIIRKELKLNLPIIALTANALKGDEVKYLNCGMDAYISKPFEEEDLINKLNTLISKYRKGFDLINIRKIAKGDNSFIVTILNQFLKDIAETLPLLNECEGMEGMADARKILHSLKSSVKIMEINDLDNTIKQIELWDGAREDIDSFYNLLYLFRERAADVFLKIKDERDILLKH</sequence>
<feature type="domain" description="Response regulatory" evidence="17">
    <location>
        <begin position="335"/>
        <end position="450"/>
    </location>
</feature>
<keyword evidence="5 14" id="KW-0597">Phosphoprotein</keyword>
<dbReference type="InterPro" id="IPR001789">
    <property type="entry name" value="Sig_transdc_resp-reg_receiver"/>
</dbReference>
<dbReference type="GO" id="GO:0005524">
    <property type="term" value="F:ATP binding"/>
    <property type="evidence" value="ECO:0007669"/>
    <property type="project" value="UniProtKB-KW"/>
</dbReference>
<dbReference type="Proteomes" id="UP000011135">
    <property type="component" value="Unassembled WGS sequence"/>
</dbReference>
<dbReference type="InterPro" id="IPR036641">
    <property type="entry name" value="HPT_dom_sf"/>
</dbReference>
<dbReference type="SUPFAM" id="SSF55874">
    <property type="entry name" value="ATPase domain of HSP90 chaperone/DNA topoisomerase II/histidine kinase"/>
    <property type="match status" value="1"/>
</dbReference>
<evidence type="ECO:0000256" key="12">
    <source>
        <dbReference type="ARBA" id="ARBA00023012"/>
    </source>
</evidence>
<evidence type="ECO:0000256" key="3">
    <source>
        <dbReference type="ARBA" id="ARBA00012438"/>
    </source>
</evidence>
<dbReference type="SMART" id="SM00387">
    <property type="entry name" value="HATPase_c"/>
    <property type="match status" value="1"/>
</dbReference>
<evidence type="ECO:0000256" key="2">
    <source>
        <dbReference type="ARBA" id="ARBA00004651"/>
    </source>
</evidence>
<dbReference type="Gene3D" id="3.30.565.10">
    <property type="entry name" value="Histidine kinase-like ATPase, C-terminal domain"/>
    <property type="match status" value="1"/>
</dbReference>
<dbReference type="CDD" id="cd16922">
    <property type="entry name" value="HATPase_EvgS-ArcB-TorS-like"/>
    <property type="match status" value="1"/>
</dbReference>
<keyword evidence="10" id="KW-0067">ATP-binding</keyword>
<dbReference type="PATRIC" id="fig|1237149.3.peg.921"/>
<dbReference type="InterPro" id="IPR036097">
    <property type="entry name" value="HisK_dim/P_sf"/>
</dbReference>
<keyword evidence="9" id="KW-0418">Kinase</keyword>
<dbReference type="eggNOG" id="COG0642">
    <property type="taxonomic scope" value="Bacteria"/>
</dbReference>
<dbReference type="AlphaFoldDB" id="L8JVJ5"/>
<feature type="domain" description="Histidine kinase" evidence="16">
    <location>
        <begin position="91"/>
        <end position="312"/>
    </location>
</feature>
<evidence type="ECO:0000256" key="10">
    <source>
        <dbReference type="ARBA" id="ARBA00022840"/>
    </source>
</evidence>
<name>L8JVJ5_9BACT</name>
<evidence type="ECO:0000256" key="1">
    <source>
        <dbReference type="ARBA" id="ARBA00000085"/>
    </source>
</evidence>
<dbReference type="FunFam" id="1.10.287.130:FF:000004">
    <property type="entry name" value="Ethylene receptor 1"/>
    <property type="match status" value="1"/>
</dbReference>
<dbReference type="SMART" id="SM00448">
    <property type="entry name" value="REC"/>
    <property type="match status" value="1"/>
</dbReference>
<accession>L8JVJ5</accession>
<dbReference type="CDD" id="cd00082">
    <property type="entry name" value="HisKA"/>
    <property type="match status" value="1"/>
</dbReference>
<keyword evidence="4" id="KW-1003">Cell membrane</keyword>
<dbReference type="CDD" id="cd17546">
    <property type="entry name" value="REC_hyHK_CKI1_RcsC-like"/>
    <property type="match status" value="1"/>
</dbReference>
<protein>
    <recommendedName>
        <fullName evidence="3">histidine kinase</fullName>
        <ecNumber evidence="3">2.7.13.3</ecNumber>
    </recommendedName>
</protein>
<dbReference type="InterPro" id="IPR003594">
    <property type="entry name" value="HATPase_dom"/>
</dbReference>
<proteinExistence type="predicted"/>
<dbReference type="InterPro" id="IPR036890">
    <property type="entry name" value="HATPase_C_sf"/>
</dbReference>
<evidence type="ECO:0000256" key="14">
    <source>
        <dbReference type="PROSITE-ProRule" id="PRU00169"/>
    </source>
</evidence>
<dbReference type="PROSITE" id="PS50110">
    <property type="entry name" value="RESPONSE_REGULATORY"/>
    <property type="match status" value="1"/>
</dbReference>
<dbReference type="InterPro" id="IPR011006">
    <property type="entry name" value="CheY-like_superfamily"/>
</dbReference>
<dbReference type="InterPro" id="IPR003661">
    <property type="entry name" value="HisK_dim/P_dom"/>
</dbReference>
<keyword evidence="6" id="KW-0808">Transferase</keyword>
<dbReference type="RefSeq" id="WP_009578379.1">
    <property type="nucleotide sequence ID" value="NZ_AMZN01000010.1"/>
</dbReference>
<dbReference type="SUPFAM" id="SSF47384">
    <property type="entry name" value="Homodimeric domain of signal transducing histidine kinase"/>
    <property type="match status" value="1"/>
</dbReference>
<evidence type="ECO:0000256" key="5">
    <source>
        <dbReference type="ARBA" id="ARBA00022553"/>
    </source>
</evidence>
<dbReference type="PANTHER" id="PTHR45339">
    <property type="entry name" value="HYBRID SIGNAL TRANSDUCTION HISTIDINE KINASE J"/>
    <property type="match status" value="1"/>
</dbReference>
<keyword evidence="8" id="KW-0547">Nucleotide-binding</keyword>
<dbReference type="Pfam" id="PF02518">
    <property type="entry name" value="HATPase_c"/>
    <property type="match status" value="1"/>
</dbReference>
<dbReference type="SUPFAM" id="SSF47226">
    <property type="entry name" value="Histidine-containing phosphotransfer domain, HPT domain"/>
    <property type="match status" value="1"/>
</dbReference>
<dbReference type="GO" id="GO:0005886">
    <property type="term" value="C:plasma membrane"/>
    <property type="evidence" value="ECO:0007669"/>
    <property type="project" value="UniProtKB-SubCell"/>
</dbReference>
<evidence type="ECO:0000256" key="8">
    <source>
        <dbReference type="ARBA" id="ARBA00022741"/>
    </source>
</evidence>
<dbReference type="EMBL" id="AMZN01000010">
    <property type="protein sequence ID" value="ELR73076.1"/>
    <property type="molecule type" value="Genomic_DNA"/>
</dbReference>
<evidence type="ECO:0000256" key="11">
    <source>
        <dbReference type="ARBA" id="ARBA00022989"/>
    </source>
</evidence>
<feature type="coiled-coil region" evidence="15">
    <location>
        <begin position="50"/>
        <end position="77"/>
    </location>
</feature>
<reference evidence="18 19" key="1">
    <citation type="submission" date="2012-12" db="EMBL/GenBank/DDBJ databases">
        <title>Genome assembly of Fulvivirga imtechensis AK7.</title>
        <authorList>
            <person name="Nupur N."/>
            <person name="Khatri I."/>
            <person name="Kumar R."/>
            <person name="Subramanian S."/>
            <person name="Pinnaka A."/>
        </authorList>
    </citation>
    <scope>NUCLEOTIDE SEQUENCE [LARGE SCALE GENOMIC DNA]</scope>
    <source>
        <strain evidence="18 19">AK7</strain>
    </source>
</reference>
<dbReference type="GO" id="GO:0000155">
    <property type="term" value="F:phosphorelay sensor kinase activity"/>
    <property type="evidence" value="ECO:0007669"/>
    <property type="project" value="InterPro"/>
</dbReference>
<gene>
    <name evidence="18" type="ORF">C900_00156</name>
</gene>
<dbReference type="Gene3D" id="1.20.120.160">
    <property type="entry name" value="HPT domain"/>
    <property type="match status" value="1"/>
</dbReference>
<dbReference type="Gene3D" id="3.40.50.2300">
    <property type="match status" value="1"/>
</dbReference>
<dbReference type="STRING" id="1237149.C900_00156"/>
<dbReference type="PROSITE" id="PS50109">
    <property type="entry name" value="HIS_KIN"/>
    <property type="match status" value="1"/>
</dbReference>
<keyword evidence="15" id="KW-0175">Coiled coil</keyword>
<keyword evidence="7" id="KW-0812">Transmembrane</keyword>
<dbReference type="InterPro" id="IPR005467">
    <property type="entry name" value="His_kinase_dom"/>
</dbReference>
<dbReference type="SMART" id="SM00388">
    <property type="entry name" value="HisKA"/>
    <property type="match status" value="1"/>
</dbReference>
<comment type="caution">
    <text evidence="18">The sequence shown here is derived from an EMBL/GenBank/DDBJ whole genome shotgun (WGS) entry which is preliminary data.</text>
</comment>
<evidence type="ECO:0000313" key="19">
    <source>
        <dbReference type="Proteomes" id="UP000011135"/>
    </source>
</evidence>
<organism evidence="18 19">
    <name type="scientific">Fulvivirga imtechensis AK7</name>
    <dbReference type="NCBI Taxonomy" id="1237149"/>
    <lineage>
        <taxon>Bacteria</taxon>
        <taxon>Pseudomonadati</taxon>
        <taxon>Bacteroidota</taxon>
        <taxon>Cytophagia</taxon>
        <taxon>Cytophagales</taxon>
        <taxon>Fulvivirgaceae</taxon>
        <taxon>Fulvivirga</taxon>
    </lineage>
</organism>
<evidence type="ECO:0000256" key="7">
    <source>
        <dbReference type="ARBA" id="ARBA00022692"/>
    </source>
</evidence>
<dbReference type="Pfam" id="PF00512">
    <property type="entry name" value="HisKA"/>
    <property type="match status" value="1"/>
</dbReference>
<evidence type="ECO:0000313" key="18">
    <source>
        <dbReference type="EMBL" id="ELR73076.1"/>
    </source>
</evidence>
<dbReference type="PRINTS" id="PR00344">
    <property type="entry name" value="BCTRLSENSOR"/>
</dbReference>
<evidence type="ECO:0000256" key="6">
    <source>
        <dbReference type="ARBA" id="ARBA00022679"/>
    </source>
</evidence>
<evidence type="ECO:0000259" key="16">
    <source>
        <dbReference type="PROSITE" id="PS50109"/>
    </source>
</evidence>
<dbReference type="SUPFAM" id="SSF52172">
    <property type="entry name" value="CheY-like"/>
    <property type="match status" value="1"/>
</dbReference>
<dbReference type="OrthoDB" id="9781208at2"/>
<evidence type="ECO:0000256" key="9">
    <source>
        <dbReference type="ARBA" id="ARBA00022777"/>
    </source>
</evidence>
<keyword evidence="11" id="KW-1133">Transmembrane helix</keyword>
<feature type="modified residue" description="4-aspartylphosphate" evidence="14">
    <location>
        <position position="384"/>
    </location>
</feature>
<comment type="catalytic activity">
    <reaction evidence="1">
        <text>ATP + protein L-histidine = ADP + protein N-phospho-L-histidine.</text>
        <dbReference type="EC" id="2.7.13.3"/>
    </reaction>
</comment>
<keyword evidence="12" id="KW-0902">Two-component regulatory system</keyword>
<comment type="subcellular location">
    <subcellularLocation>
        <location evidence="2">Cell membrane</location>
        <topology evidence="2">Multi-pass membrane protein</topology>
    </subcellularLocation>
</comment>
<dbReference type="FunFam" id="3.30.565.10:FF:000010">
    <property type="entry name" value="Sensor histidine kinase RcsC"/>
    <property type="match status" value="1"/>
</dbReference>
<dbReference type="EC" id="2.7.13.3" evidence="3"/>
<dbReference type="InterPro" id="IPR004358">
    <property type="entry name" value="Sig_transdc_His_kin-like_C"/>
</dbReference>